<feature type="transmembrane region" description="Helical" evidence="8">
    <location>
        <begin position="38"/>
        <end position="56"/>
    </location>
</feature>
<gene>
    <name evidence="9" type="ORF">IAB00_05995</name>
</gene>
<keyword evidence="5 8" id="KW-0812">Transmembrane</keyword>
<dbReference type="Proteomes" id="UP000824124">
    <property type="component" value="Unassembled WGS sequence"/>
</dbReference>
<comment type="subcellular location">
    <subcellularLocation>
        <location evidence="1">Cell membrane</location>
        <topology evidence="1">Multi-pass membrane protein</topology>
    </subcellularLocation>
</comment>
<keyword evidence="7 8" id="KW-0472">Membrane</keyword>
<evidence type="ECO:0000256" key="2">
    <source>
        <dbReference type="ARBA" id="ARBA00010145"/>
    </source>
</evidence>
<feature type="transmembrane region" description="Helical" evidence="8">
    <location>
        <begin position="287"/>
        <end position="306"/>
    </location>
</feature>
<evidence type="ECO:0000256" key="1">
    <source>
        <dbReference type="ARBA" id="ARBA00004651"/>
    </source>
</evidence>
<dbReference type="GO" id="GO:0055085">
    <property type="term" value="P:transmembrane transport"/>
    <property type="evidence" value="ECO:0007669"/>
    <property type="project" value="InterPro"/>
</dbReference>
<keyword evidence="3" id="KW-0813">Transport</keyword>
<reference evidence="9" key="2">
    <citation type="journal article" date="2021" name="PeerJ">
        <title>Extensive microbial diversity within the chicken gut microbiome revealed by metagenomics and culture.</title>
        <authorList>
            <person name="Gilroy R."/>
            <person name="Ravi A."/>
            <person name="Getino M."/>
            <person name="Pursley I."/>
            <person name="Horton D.L."/>
            <person name="Alikhan N.F."/>
            <person name="Baker D."/>
            <person name="Gharbi K."/>
            <person name="Hall N."/>
            <person name="Watson M."/>
            <person name="Adriaenssens E.M."/>
            <person name="Foster-Nyarko E."/>
            <person name="Jarju S."/>
            <person name="Secka A."/>
            <person name="Antonio M."/>
            <person name="Oren A."/>
            <person name="Chaudhuri R.R."/>
            <person name="La Ragione R."/>
            <person name="Hildebrand F."/>
            <person name="Pallen M.J."/>
        </authorList>
    </citation>
    <scope>NUCLEOTIDE SEQUENCE</scope>
    <source>
        <strain evidence="9">2830</strain>
    </source>
</reference>
<name>A0A9D1HMR3_9FIRM</name>
<protein>
    <submittedName>
        <fullName evidence="9">AEC family transporter</fullName>
    </submittedName>
</protein>
<dbReference type="GO" id="GO:0005886">
    <property type="term" value="C:plasma membrane"/>
    <property type="evidence" value="ECO:0007669"/>
    <property type="project" value="UniProtKB-SubCell"/>
</dbReference>
<accession>A0A9D1HMR3</accession>
<feature type="transmembrane region" description="Helical" evidence="8">
    <location>
        <begin position="201"/>
        <end position="219"/>
    </location>
</feature>
<feature type="transmembrane region" description="Helical" evidence="8">
    <location>
        <begin position="170"/>
        <end position="189"/>
    </location>
</feature>
<evidence type="ECO:0000256" key="6">
    <source>
        <dbReference type="ARBA" id="ARBA00022989"/>
    </source>
</evidence>
<dbReference type="InterPro" id="IPR004776">
    <property type="entry name" value="Mem_transp_PIN-like"/>
</dbReference>
<evidence type="ECO:0000256" key="7">
    <source>
        <dbReference type="ARBA" id="ARBA00023136"/>
    </source>
</evidence>
<evidence type="ECO:0000313" key="10">
    <source>
        <dbReference type="Proteomes" id="UP000824124"/>
    </source>
</evidence>
<sequence length="313" mass="34267">MANFWLAFGAVFPMFCYMALGKLISWLKFMKYEDFRQLNQVIFEFFIPCMLFSSIYNSDFKSAANPWLIAEVVGAVLLVYVTLWLVVPHFIKEKRNASVVIQAWYRSNFVLFGMLLGGNIYPDRDLGIIASMAAFVVPLFNILAVILFEAFRGGKVSIVTIIKKIFQNKLVIAGMLGVFFAATGIRLPLLLSDVISDVGNVALLMALVCIGGMLSFGSVMHDWPLLAWALSGRLLVVPLLALPLFVALGCRDVELVAILAAFASPCAVAGVPMAYAMGANGDLAGEVQAVSSVACLFTMLIFIWVLRSFGFIA</sequence>
<keyword evidence="4" id="KW-1003">Cell membrane</keyword>
<feature type="transmembrane region" description="Helical" evidence="8">
    <location>
        <begin position="255"/>
        <end position="275"/>
    </location>
</feature>
<proteinExistence type="inferred from homology"/>
<dbReference type="AlphaFoldDB" id="A0A9D1HMR3"/>
<feature type="transmembrane region" description="Helical" evidence="8">
    <location>
        <begin position="6"/>
        <end position="26"/>
    </location>
</feature>
<organism evidence="9 10">
    <name type="scientific">Candidatus Avidehalobacter gallistercoris</name>
    <dbReference type="NCBI Taxonomy" id="2840694"/>
    <lineage>
        <taxon>Bacteria</taxon>
        <taxon>Bacillati</taxon>
        <taxon>Bacillota</taxon>
        <taxon>Clostridia</taxon>
        <taxon>Eubacteriales</taxon>
        <taxon>Peptococcaceae</taxon>
        <taxon>Peptococcaceae incertae sedis</taxon>
        <taxon>Candidatus Avidehalobacter</taxon>
    </lineage>
</organism>
<comment type="caution">
    <text evidence="9">The sequence shown here is derived from an EMBL/GenBank/DDBJ whole genome shotgun (WGS) entry which is preliminary data.</text>
</comment>
<evidence type="ECO:0000256" key="8">
    <source>
        <dbReference type="SAM" id="Phobius"/>
    </source>
</evidence>
<dbReference type="PANTHER" id="PTHR36838">
    <property type="entry name" value="AUXIN EFFLUX CARRIER FAMILY PROTEIN"/>
    <property type="match status" value="1"/>
</dbReference>
<keyword evidence="6 8" id="KW-1133">Transmembrane helix</keyword>
<evidence type="ECO:0000256" key="4">
    <source>
        <dbReference type="ARBA" id="ARBA00022475"/>
    </source>
</evidence>
<evidence type="ECO:0000256" key="5">
    <source>
        <dbReference type="ARBA" id="ARBA00022692"/>
    </source>
</evidence>
<feature type="transmembrane region" description="Helical" evidence="8">
    <location>
        <begin position="68"/>
        <end position="91"/>
    </location>
</feature>
<feature type="transmembrane region" description="Helical" evidence="8">
    <location>
        <begin position="226"/>
        <end position="249"/>
    </location>
</feature>
<evidence type="ECO:0000313" key="9">
    <source>
        <dbReference type="EMBL" id="HIU10773.1"/>
    </source>
</evidence>
<dbReference type="InterPro" id="IPR038770">
    <property type="entry name" value="Na+/solute_symporter_sf"/>
</dbReference>
<comment type="similarity">
    <text evidence="2">Belongs to the auxin efflux carrier (TC 2.A.69) family.</text>
</comment>
<evidence type="ECO:0000256" key="3">
    <source>
        <dbReference type="ARBA" id="ARBA00022448"/>
    </source>
</evidence>
<dbReference type="EMBL" id="DVMH01000030">
    <property type="protein sequence ID" value="HIU10773.1"/>
    <property type="molecule type" value="Genomic_DNA"/>
</dbReference>
<feature type="transmembrane region" description="Helical" evidence="8">
    <location>
        <begin position="127"/>
        <end position="149"/>
    </location>
</feature>
<dbReference type="Pfam" id="PF03547">
    <property type="entry name" value="Mem_trans"/>
    <property type="match status" value="2"/>
</dbReference>
<dbReference type="PANTHER" id="PTHR36838:SF4">
    <property type="entry name" value="AUXIN EFFLUX CARRIER FAMILY PROTEIN"/>
    <property type="match status" value="1"/>
</dbReference>
<dbReference type="Gene3D" id="1.20.1530.20">
    <property type="match status" value="1"/>
</dbReference>
<reference evidence="9" key="1">
    <citation type="submission" date="2020-10" db="EMBL/GenBank/DDBJ databases">
        <authorList>
            <person name="Gilroy R."/>
        </authorList>
    </citation>
    <scope>NUCLEOTIDE SEQUENCE</scope>
    <source>
        <strain evidence="9">2830</strain>
    </source>
</reference>